<protein>
    <submittedName>
        <fullName evidence="2 3">Uncharacterized protein</fullName>
    </submittedName>
</protein>
<feature type="compositionally biased region" description="Basic and acidic residues" evidence="1">
    <location>
        <begin position="76"/>
        <end position="85"/>
    </location>
</feature>
<dbReference type="GeneID" id="20350974"/>
<reference evidence="3" key="5">
    <citation type="submission" date="2018-04" db="UniProtKB">
        <authorList>
            <consortium name="EnsemblFungi"/>
        </authorList>
    </citation>
    <scope>IDENTIFICATION</scope>
    <source>
        <strain evidence="3">R3-111a-1</strain>
    </source>
</reference>
<dbReference type="RefSeq" id="XP_009226654.1">
    <property type="nucleotide sequence ID" value="XM_009228390.1"/>
</dbReference>
<keyword evidence="4" id="KW-1185">Reference proteome</keyword>
<dbReference type="Proteomes" id="UP000006039">
    <property type="component" value="Unassembled WGS sequence"/>
</dbReference>
<dbReference type="AlphaFoldDB" id="J3PAJ1"/>
<accession>J3PAJ1</accession>
<dbReference type="HOGENOM" id="CLU_2146035_0_0_1"/>
<name>J3PAJ1_GAET3</name>
<dbReference type="EnsemblFungi" id="EJT71257">
    <property type="protein sequence ID" value="EJT71257"/>
    <property type="gene ID" value="GGTG_10516"/>
</dbReference>
<feature type="region of interest" description="Disordered" evidence="1">
    <location>
        <begin position="59"/>
        <end position="112"/>
    </location>
</feature>
<reference evidence="2" key="3">
    <citation type="submission" date="2010-09" db="EMBL/GenBank/DDBJ databases">
        <title>Annotation of Gaeumannomyces graminis var. tritici R3-111a-1.</title>
        <authorList>
            <consortium name="The Broad Institute Genome Sequencing Platform"/>
            <person name="Ma L.-J."/>
            <person name="Dead R."/>
            <person name="Young S.K."/>
            <person name="Zeng Q."/>
            <person name="Gargeya S."/>
            <person name="Fitzgerald M."/>
            <person name="Haas B."/>
            <person name="Abouelleil A."/>
            <person name="Alvarado L."/>
            <person name="Arachchi H.M."/>
            <person name="Berlin A."/>
            <person name="Brown A."/>
            <person name="Chapman S.B."/>
            <person name="Chen Z."/>
            <person name="Dunbar C."/>
            <person name="Freedman E."/>
            <person name="Gearin G."/>
            <person name="Gellesch M."/>
            <person name="Goldberg J."/>
            <person name="Griggs A."/>
            <person name="Gujja S."/>
            <person name="Heiman D."/>
            <person name="Howarth C."/>
            <person name="Larson L."/>
            <person name="Lui A."/>
            <person name="MacDonald P.J.P."/>
            <person name="Mehta T."/>
            <person name="Montmayeur A."/>
            <person name="Murphy C."/>
            <person name="Neiman D."/>
            <person name="Pearson M."/>
            <person name="Priest M."/>
            <person name="Roberts A."/>
            <person name="Saif S."/>
            <person name="Shea T."/>
            <person name="Shenoy N."/>
            <person name="Sisk P."/>
            <person name="Stolte C."/>
            <person name="Sykes S."/>
            <person name="Yandava C."/>
            <person name="Wortman J."/>
            <person name="Nusbaum C."/>
            <person name="Birren B."/>
        </authorList>
    </citation>
    <scope>NUCLEOTIDE SEQUENCE</scope>
    <source>
        <strain evidence="2">R3-111a-1</strain>
    </source>
</reference>
<reference evidence="2" key="2">
    <citation type="submission" date="2010-07" db="EMBL/GenBank/DDBJ databases">
        <authorList>
            <consortium name="The Broad Institute Genome Sequencing Platform"/>
            <consortium name="Broad Institute Genome Sequencing Center for Infectious Disease"/>
            <person name="Ma L.-J."/>
            <person name="Dead R."/>
            <person name="Young S."/>
            <person name="Zeng Q."/>
            <person name="Koehrsen M."/>
            <person name="Alvarado L."/>
            <person name="Berlin A."/>
            <person name="Chapman S.B."/>
            <person name="Chen Z."/>
            <person name="Freedman E."/>
            <person name="Gellesch M."/>
            <person name="Goldberg J."/>
            <person name="Griggs A."/>
            <person name="Gujja S."/>
            <person name="Heilman E.R."/>
            <person name="Heiman D."/>
            <person name="Hepburn T."/>
            <person name="Howarth C."/>
            <person name="Jen D."/>
            <person name="Larson L."/>
            <person name="Mehta T."/>
            <person name="Neiman D."/>
            <person name="Pearson M."/>
            <person name="Roberts A."/>
            <person name="Saif S."/>
            <person name="Shea T."/>
            <person name="Shenoy N."/>
            <person name="Sisk P."/>
            <person name="Stolte C."/>
            <person name="Sykes S."/>
            <person name="Walk T."/>
            <person name="White J."/>
            <person name="Yandava C."/>
            <person name="Haas B."/>
            <person name="Nusbaum C."/>
            <person name="Birren B."/>
        </authorList>
    </citation>
    <scope>NUCLEOTIDE SEQUENCE</scope>
    <source>
        <strain evidence="2">R3-111a-1</strain>
    </source>
</reference>
<evidence type="ECO:0000313" key="3">
    <source>
        <dbReference type="EnsemblFungi" id="EJT71257"/>
    </source>
</evidence>
<evidence type="ECO:0000313" key="2">
    <source>
        <dbReference type="EMBL" id="EJT71257.1"/>
    </source>
</evidence>
<gene>
    <name evidence="3" type="primary">20350974</name>
    <name evidence="2" type="ORF">GGTG_10516</name>
</gene>
<proteinExistence type="predicted"/>
<organism evidence="2">
    <name type="scientific">Gaeumannomyces tritici (strain R3-111a-1)</name>
    <name type="common">Wheat and barley take-all root rot fungus</name>
    <name type="synonym">Gaeumannomyces graminis var. tritici</name>
    <dbReference type="NCBI Taxonomy" id="644352"/>
    <lineage>
        <taxon>Eukaryota</taxon>
        <taxon>Fungi</taxon>
        <taxon>Dikarya</taxon>
        <taxon>Ascomycota</taxon>
        <taxon>Pezizomycotina</taxon>
        <taxon>Sordariomycetes</taxon>
        <taxon>Sordariomycetidae</taxon>
        <taxon>Magnaporthales</taxon>
        <taxon>Magnaporthaceae</taxon>
        <taxon>Gaeumannomyces</taxon>
    </lineage>
</organism>
<dbReference type="VEuPathDB" id="FungiDB:GGTG_10516"/>
<dbReference type="EMBL" id="GL385400">
    <property type="protein sequence ID" value="EJT71257.1"/>
    <property type="molecule type" value="Genomic_DNA"/>
</dbReference>
<evidence type="ECO:0000256" key="1">
    <source>
        <dbReference type="SAM" id="MobiDB-lite"/>
    </source>
</evidence>
<evidence type="ECO:0000313" key="4">
    <source>
        <dbReference type="Proteomes" id="UP000006039"/>
    </source>
</evidence>
<reference evidence="3" key="4">
    <citation type="journal article" date="2015" name="G3 (Bethesda)">
        <title>Genome sequences of three phytopathogenic species of the Magnaporthaceae family of fungi.</title>
        <authorList>
            <person name="Okagaki L.H."/>
            <person name="Nunes C.C."/>
            <person name="Sailsbery J."/>
            <person name="Clay B."/>
            <person name="Brown D."/>
            <person name="John T."/>
            <person name="Oh Y."/>
            <person name="Young N."/>
            <person name="Fitzgerald M."/>
            <person name="Haas B.J."/>
            <person name="Zeng Q."/>
            <person name="Young S."/>
            <person name="Adiconis X."/>
            <person name="Fan L."/>
            <person name="Levin J.Z."/>
            <person name="Mitchell T.K."/>
            <person name="Okubara P.A."/>
            <person name="Farman M.L."/>
            <person name="Kohn L.M."/>
            <person name="Birren B."/>
            <person name="Ma L.-J."/>
            <person name="Dean R.A."/>
        </authorList>
    </citation>
    <scope>NUCLEOTIDE SEQUENCE</scope>
    <source>
        <strain evidence="3">R3-111a-1</strain>
    </source>
</reference>
<sequence length="112" mass="12518">MAKALQEARTSEPKILRYQMFGPALDLRRGVPPMQVRGGEASIADSAIRHDSLLYPSIIPKGLPTTGRHGRPSAGDAREQAETMRRSRWRLHSRLTTARQQDGKGRQTARKC</sequence>
<reference evidence="4" key="1">
    <citation type="submission" date="2010-07" db="EMBL/GenBank/DDBJ databases">
        <title>The genome sequence of Gaeumannomyces graminis var. tritici strain R3-111a-1.</title>
        <authorList>
            <consortium name="The Broad Institute Genome Sequencing Platform"/>
            <person name="Ma L.-J."/>
            <person name="Dead R."/>
            <person name="Young S."/>
            <person name="Zeng Q."/>
            <person name="Koehrsen M."/>
            <person name="Alvarado L."/>
            <person name="Berlin A."/>
            <person name="Chapman S.B."/>
            <person name="Chen Z."/>
            <person name="Freedman E."/>
            <person name="Gellesch M."/>
            <person name="Goldberg J."/>
            <person name="Griggs A."/>
            <person name="Gujja S."/>
            <person name="Heilman E.R."/>
            <person name="Heiman D."/>
            <person name="Hepburn T."/>
            <person name="Howarth C."/>
            <person name="Jen D."/>
            <person name="Larson L."/>
            <person name="Mehta T."/>
            <person name="Neiman D."/>
            <person name="Pearson M."/>
            <person name="Roberts A."/>
            <person name="Saif S."/>
            <person name="Shea T."/>
            <person name="Shenoy N."/>
            <person name="Sisk P."/>
            <person name="Stolte C."/>
            <person name="Sykes S."/>
            <person name="Walk T."/>
            <person name="White J."/>
            <person name="Yandava C."/>
            <person name="Haas B."/>
            <person name="Nusbaum C."/>
            <person name="Birren B."/>
        </authorList>
    </citation>
    <scope>NUCLEOTIDE SEQUENCE [LARGE SCALE GENOMIC DNA]</scope>
    <source>
        <strain evidence="4">R3-111a-1</strain>
    </source>
</reference>